<dbReference type="RefSeq" id="WP_193488054.1">
    <property type="nucleotide sequence ID" value="NZ_BAAAMC010000028.1"/>
</dbReference>
<keyword evidence="2" id="KW-1185">Reference proteome</keyword>
<reference evidence="1 2" key="1">
    <citation type="journal article" date="2019" name="Emerg. Microbes Infect.">
        <title>Comprehensive subspecies identification of 175 nontuberculous mycobacteria species based on 7547 genomic profiles.</title>
        <authorList>
            <person name="Matsumoto Y."/>
            <person name="Kinjo T."/>
            <person name="Motooka D."/>
            <person name="Nabeya D."/>
            <person name="Jung N."/>
            <person name="Uechi K."/>
            <person name="Horii T."/>
            <person name="Iida T."/>
            <person name="Fujita J."/>
            <person name="Nakamura S."/>
        </authorList>
    </citation>
    <scope>NUCLEOTIDE SEQUENCE [LARGE SCALE GENOMIC DNA]</scope>
    <source>
        <strain evidence="1 2">JCM 13392</strain>
    </source>
</reference>
<dbReference type="Proteomes" id="UP000465241">
    <property type="component" value="Unassembled WGS sequence"/>
</dbReference>
<gene>
    <name evidence="1" type="ORF">MMUR_05480</name>
</gene>
<accession>A0A7I9WF94</accession>
<proteinExistence type="predicted"/>
<sequence>MADVRTIVGVELVKLGRWEASNAVFRVTAADLRSVVEAHQAGITRKPVIKIGHDDDRVNDPAMGYVDHLRLSGDGTTLLGDFVNVPAMLAELMPLAYPERSGEWFMDYLDQATGKTWPMVLDAVALLGADGPAVTSLKSFQDVADLYGVMAARRRTVVMAAARRRRAQRLSNSHPIQKG</sequence>
<protein>
    <submittedName>
        <fullName evidence="1">Uncharacterized protein</fullName>
    </submittedName>
</protein>
<evidence type="ECO:0000313" key="2">
    <source>
        <dbReference type="Proteomes" id="UP000465241"/>
    </source>
</evidence>
<name>A0A7I9WF94_9MYCO</name>
<organism evidence="1 2">
    <name type="scientific">Mycolicibacterium murale</name>
    <dbReference type="NCBI Taxonomy" id="182220"/>
    <lineage>
        <taxon>Bacteria</taxon>
        <taxon>Bacillati</taxon>
        <taxon>Actinomycetota</taxon>
        <taxon>Actinomycetes</taxon>
        <taxon>Mycobacteriales</taxon>
        <taxon>Mycobacteriaceae</taxon>
        <taxon>Mycolicibacterium</taxon>
    </lineage>
</organism>
<evidence type="ECO:0000313" key="1">
    <source>
        <dbReference type="EMBL" id="GFG56412.1"/>
    </source>
</evidence>
<dbReference type="EMBL" id="BLKT01000003">
    <property type="protein sequence ID" value="GFG56412.1"/>
    <property type="molecule type" value="Genomic_DNA"/>
</dbReference>
<dbReference type="AlphaFoldDB" id="A0A7I9WF94"/>
<comment type="caution">
    <text evidence="1">The sequence shown here is derived from an EMBL/GenBank/DDBJ whole genome shotgun (WGS) entry which is preliminary data.</text>
</comment>